<reference evidence="1" key="1">
    <citation type="submission" date="2023-10" db="EMBL/GenBank/DDBJ databases">
        <authorList>
            <person name="Rodriguez Cubillos JULIANA M."/>
            <person name="De Vega J."/>
        </authorList>
    </citation>
    <scope>NUCLEOTIDE SEQUENCE</scope>
</reference>
<keyword evidence="2" id="KW-1185">Reference proteome</keyword>
<name>A0ACB0L507_TRIPR</name>
<accession>A0ACB0L507</accession>
<proteinExistence type="predicted"/>
<evidence type="ECO:0000313" key="1">
    <source>
        <dbReference type="EMBL" id="CAJ2664498.1"/>
    </source>
</evidence>
<sequence>MSFQYYPQFHRIILQDKNLKIPKKYVEKFWKGISNPIFLRFPNGVQQEIFWVKKSNSEIWFQKNWDQFAKSLKYGNLLTFKYIGESCFKVKIFCANALEINYSNIKSIVDEEQVVEAAEKEAKEIVEVSDESEIYMQAQRIGNCKRKFNTPIDLDSTQKNLSGRNREGKVKKAKKGSTTSAVINMRDNNQNPFFEVIMPKSYVNGDFFRIPTEFSIEHLNNFYGIATLFVGEEMAMEVNMRFNNKNKASFIGTGWKLFSEKYNLQVDDVCKFVMTQREPLFFTIIINRATNRLNPEKFLGYKEGISCDNNAAKRKDTGGSSSSCPKVHFFYGDRDVMKSNTFKVLVNGKIPFVPKEFMKKGCRQHDVVLKMGGKSWLVKVKSCKFDKGWSQFVKECKIEIGDTCLFELIDDKKFVFQVTIAGKNH</sequence>
<gene>
    <name evidence="1" type="ORF">MILVUS5_LOCUS29694</name>
</gene>
<dbReference type="EMBL" id="CASHSV030000409">
    <property type="protein sequence ID" value="CAJ2664498.1"/>
    <property type="molecule type" value="Genomic_DNA"/>
</dbReference>
<dbReference type="Proteomes" id="UP001177021">
    <property type="component" value="Unassembled WGS sequence"/>
</dbReference>
<comment type="caution">
    <text evidence="1">The sequence shown here is derived from an EMBL/GenBank/DDBJ whole genome shotgun (WGS) entry which is preliminary data.</text>
</comment>
<protein>
    <submittedName>
        <fullName evidence="1">Uncharacterized protein</fullName>
    </submittedName>
</protein>
<evidence type="ECO:0000313" key="2">
    <source>
        <dbReference type="Proteomes" id="UP001177021"/>
    </source>
</evidence>
<organism evidence="1 2">
    <name type="scientific">Trifolium pratense</name>
    <name type="common">Red clover</name>
    <dbReference type="NCBI Taxonomy" id="57577"/>
    <lineage>
        <taxon>Eukaryota</taxon>
        <taxon>Viridiplantae</taxon>
        <taxon>Streptophyta</taxon>
        <taxon>Embryophyta</taxon>
        <taxon>Tracheophyta</taxon>
        <taxon>Spermatophyta</taxon>
        <taxon>Magnoliopsida</taxon>
        <taxon>eudicotyledons</taxon>
        <taxon>Gunneridae</taxon>
        <taxon>Pentapetalae</taxon>
        <taxon>rosids</taxon>
        <taxon>fabids</taxon>
        <taxon>Fabales</taxon>
        <taxon>Fabaceae</taxon>
        <taxon>Papilionoideae</taxon>
        <taxon>50 kb inversion clade</taxon>
        <taxon>NPAAA clade</taxon>
        <taxon>Hologalegina</taxon>
        <taxon>IRL clade</taxon>
        <taxon>Trifolieae</taxon>
        <taxon>Trifolium</taxon>
    </lineage>
</organism>